<evidence type="ECO:0000256" key="1">
    <source>
        <dbReference type="SAM" id="MobiDB-lite"/>
    </source>
</evidence>
<dbReference type="SUPFAM" id="SSF56672">
    <property type="entry name" value="DNA/RNA polymerases"/>
    <property type="match status" value="1"/>
</dbReference>
<protein>
    <recommendedName>
        <fullName evidence="2">Reverse transcriptase/retrotransposon-derived protein RNase H-like domain-containing protein</fullName>
    </recommendedName>
</protein>
<dbReference type="Gene3D" id="3.30.70.270">
    <property type="match status" value="1"/>
</dbReference>
<keyword evidence="4" id="KW-1185">Reference proteome</keyword>
<evidence type="ECO:0000313" key="3">
    <source>
        <dbReference type="Ensembl" id="ENSSFAP00005019765.1"/>
    </source>
</evidence>
<dbReference type="InterPro" id="IPR043502">
    <property type="entry name" value="DNA/RNA_pol_sf"/>
</dbReference>
<dbReference type="Proteomes" id="UP000472267">
    <property type="component" value="Chromosome 1"/>
</dbReference>
<dbReference type="InParanoid" id="A0A672GRZ7"/>
<dbReference type="Ensembl" id="ENSSFAT00005020550.1">
    <property type="protein sequence ID" value="ENSSFAP00005019765.1"/>
    <property type="gene ID" value="ENSSFAG00005010334.1"/>
</dbReference>
<feature type="region of interest" description="Disordered" evidence="1">
    <location>
        <begin position="161"/>
        <end position="187"/>
    </location>
</feature>
<proteinExistence type="predicted"/>
<organism evidence="3 4">
    <name type="scientific">Salarias fasciatus</name>
    <name type="common">Jewelled blenny</name>
    <name type="synonym">Blennius fasciatus</name>
    <dbReference type="NCBI Taxonomy" id="181472"/>
    <lineage>
        <taxon>Eukaryota</taxon>
        <taxon>Metazoa</taxon>
        <taxon>Chordata</taxon>
        <taxon>Craniata</taxon>
        <taxon>Vertebrata</taxon>
        <taxon>Euteleostomi</taxon>
        <taxon>Actinopterygii</taxon>
        <taxon>Neopterygii</taxon>
        <taxon>Teleostei</taxon>
        <taxon>Neoteleostei</taxon>
        <taxon>Acanthomorphata</taxon>
        <taxon>Ovalentaria</taxon>
        <taxon>Blenniimorphae</taxon>
        <taxon>Blenniiformes</taxon>
        <taxon>Blennioidei</taxon>
        <taxon>Blenniidae</taxon>
        <taxon>Salariinae</taxon>
        <taxon>Salarias</taxon>
    </lineage>
</organism>
<dbReference type="AlphaFoldDB" id="A0A672GRZ7"/>
<evidence type="ECO:0000313" key="4">
    <source>
        <dbReference type="Proteomes" id="UP000472267"/>
    </source>
</evidence>
<dbReference type="PANTHER" id="PTHR37984:SF15">
    <property type="entry name" value="INTEGRASE CATALYTIC DOMAIN-CONTAINING PROTEIN"/>
    <property type="match status" value="1"/>
</dbReference>
<dbReference type="FunFam" id="3.30.70.270:FF:000020">
    <property type="entry name" value="Transposon Tf2-6 polyprotein-like Protein"/>
    <property type="match status" value="1"/>
</dbReference>
<sequence length="199" mass="22122">MLFLRPIMEHVTAIKEAPPPKDATALHSFLGLTGWYAKFIPCYASVVEPLRALLRGGSEFKWTDELIATSPALTLFDPTLPTLVTTDACDYGIGAVLTQMHGDTEKTVAFASRALTSTERNYSIIEKEALACVWAAERWRTYLWGRHFTLRTDHSPYSPCYHSPSAPNTTHATGPRYSPRDSEDQTEAQEAVLVAQYGL</sequence>
<evidence type="ECO:0000259" key="2">
    <source>
        <dbReference type="Pfam" id="PF17919"/>
    </source>
</evidence>
<accession>A0A672GRZ7</accession>
<dbReference type="Pfam" id="PF17919">
    <property type="entry name" value="RT_RNaseH_2"/>
    <property type="match status" value="1"/>
</dbReference>
<reference evidence="3" key="1">
    <citation type="submission" date="2019-06" db="EMBL/GenBank/DDBJ databases">
        <authorList>
            <consortium name="Wellcome Sanger Institute Data Sharing"/>
        </authorList>
    </citation>
    <scope>NUCLEOTIDE SEQUENCE [LARGE SCALE GENOMIC DNA]</scope>
</reference>
<dbReference type="InterPro" id="IPR043128">
    <property type="entry name" value="Rev_trsase/Diguanyl_cyclase"/>
</dbReference>
<dbReference type="OMA" id="SHACETF"/>
<dbReference type="CDD" id="cd09274">
    <property type="entry name" value="RNase_HI_RT_Ty3"/>
    <property type="match status" value="1"/>
</dbReference>
<reference evidence="3" key="3">
    <citation type="submission" date="2025-09" db="UniProtKB">
        <authorList>
            <consortium name="Ensembl"/>
        </authorList>
    </citation>
    <scope>IDENTIFICATION</scope>
</reference>
<feature type="domain" description="Reverse transcriptase/retrotransposon-derived protein RNase H-like" evidence="2">
    <location>
        <begin position="59"/>
        <end position="150"/>
    </location>
</feature>
<dbReference type="PANTHER" id="PTHR37984">
    <property type="entry name" value="PROTEIN CBG26694"/>
    <property type="match status" value="1"/>
</dbReference>
<name>A0A672GRZ7_SALFA</name>
<dbReference type="InterPro" id="IPR050951">
    <property type="entry name" value="Retrovirus_Pol_polyprotein"/>
</dbReference>
<reference evidence="3" key="2">
    <citation type="submission" date="2025-08" db="UniProtKB">
        <authorList>
            <consortium name="Ensembl"/>
        </authorList>
    </citation>
    <scope>IDENTIFICATION</scope>
</reference>
<dbReference type="InterPro" id="IPR041577">
    <property type="entry name" value="RT_RNaseH_2"/>
</dbReference>